<feature type="region of interest" description="Disordered" evidence="1">
    <location>
        <begin position="401"/>
        <end position="428"/>
    </location>
</feature>
<sequence length="518" mass="56969">MSWFMRGVQSAVFHYLSCAPCTSYMHRSERKKQAKKDRKIKKLLEKEQPDLYRHPDPSGTNPYWSEEILMGPGPPPRTRKSKRTNTGSRASKVGNKRAITTAGTQSTVVSNGGSFVSQLGNDPLRMSDDTLDDDDNDDDDDANWNRRRYQREDEDLWGFEELDQPTVKGSSVGVAGLTRPSTAKSSGESYYTARVPPVNDLHPPVVSIPSSHPADNRWMLQPPPKASIMAGKERASYRSRSGSGASSRLSSRLEVNLQRQVSSRQLQAKISRGETPELPPVSRGNSYSNFHGTVNGHPLDGRRTPQTRPPSAASSRRKKRRDTAVTASTMDFANFSGGSSDTVVLPTPTLGPAPSAPSASPKTNIVRVRSSRQRLSTVVSSSSLNCSPPSAPVLGITVEENNKPIKPLPSPKRASGQPSSGSSTTSYFMKRRDPFKSSDISSLNILQDLVSPKELLGNKFVSSPLTEARIKLPPVDQEEESTLSSDEWVGNLVRPSEHSRELLAMPERDPKFRWSVDF</sequence>
<feature type="compositionally biased region" description="Low complexity" evidence="1">
    <location>
        <begin position="415"/>
        <end position="426"/>
    </location>
</feature>
<reference evidence="2" key="1">
    <citation type="journal article" date="2020" name="Stud. Mycol.">
        <title>101 Dothideomycetes genomes: a test case for predicting lifestyles and emergence of pathogens.</title>
        <authorList>
            <person name="Haridas S."/>
            <person name="Albert R."/>
            <person name="Binder M."/>
            <person name="Bloem J."/>
            <person name="Labutti K."/>
            <person name="Salamov A."/>
            <person name="Andreopoulos B."/>
            <person name="Baker S."/>
            <person name="Barry K."/>
            <person name="Bills G."/>
            <person name="Bluhm B."/>
            <person name="Cannon C."/>
            <person name="Castanera R."/>
            <person name="Culley D."/>
            <person name="Daum C."/>
            <person name="Ezra D."/>
            <person name="Gonzalez J."/>
            <person name="Henrissat B."/>
            <person name="Kuo A."/>
            <person name="Liang C."/>
            <person name="Lipzen A."/>
            <person name="Lutzoni F."/>
            <person name="Magnuson J."/>
            <person name="Mondo S."/>
            <person name="Nolan M."/>
            <person name="Ohm R."/>
            <person name="Pangilinan J."/>
            <person name="Park H.-J."/>
            <person name="Ramirez L."/>
            <person name="Alfaro M."/>
            <person name="Sun H."/>
            <person name="Tritt A."/>
            <person name="Yoshinaga Y."/>
            <person name="Zwiers L.-H."/>
            <person name="Turgeon B."/>
            <person name="Goodwin S."/>
            <person name="Spatafora J."/>
            <person name="Crous P."/>
            <person name="Grigoriev I."/>
        </authorList>
    </citation>
    <scope>NUCLEOTIDE SEQUENCE</scope>
    <source>
        <strain evidence="2">ATCC 74209</strain>
    </source>
</reference>
<feature type="compositionally biased region" description="Low complexity" evidence="1">
    <location>
        <begin position="238"/>
        <end position="253"/>
    </location>
</feature>
<feature type="compositionally biased region" description="Polar residues" evidence="1">
    <location>
        <begin position="179"/>
        <end position="188"/>
    </location>
</feature>
<feature type="compositionally biased region" description="Polar residues" evidence="1">
    <location>
        <begin position="257"/>
        <end position="268"/>
    </location>
</feature>
<proteinExistence type="predicted"/>
<feature type="compositionally biased region" description="Polar residues" evidence="1">
    <location>
        <begin position="283"/>
        <end position="292"/>
    </location>
</feature>
<protein>
    <submittedName>
        <fullName evidence="2">Uncharacterized protein</fullName>
    </submittedName>
</protein>
<comment type="caution">
    <text evidence="2">The sequence shown here is derived from an EMBL/GenBank/DDBJ whole genome shotgun (WGS) entry which is preliminary data.</text>
</comment>
<evidence type="ECO:0000313" key="3">
    <source>
        <dbReference type="Proteomes" id="UP000799536"/>
    </source>
</evidence>
<feature type="region of interest" description="Disordered" evidence="1">
    <location>
        <begin position="45"/>
        <end position="147"/>
    </location>
</feature>
<feature type="compositionally biased region" description="Acidic residues" evidence="1">
    <location>
        <begin position="129"/>
        <end position="142"/>
    </location>
</feature>
<feature type="region of interest" description="Disordered" evidence="1">
    <location>
        <begin position="169"/>
        <end position="188"/>
    </location>
</feature>
<dbReference type="AlphaFoldDB" id="A0A9P4MVR9"/>
<accession>A0A9P4MVR9</accession>
<name>A0A9P4MVR9_9PLEO</name>
<gene>
    <name evidence="2" type="ORF">GQ43DRAFT_379018</name>
</gene>
<feature type="region of interest" description="Disordered" evidence="1">
    <location>
        <begin position="229"/>
        <end position="365"/>
    </location>
</feature>
<keyword evidence="3" id="KW-1185">Reference proteome</keyword>
<evidence type="ECO:0000256" key="1">
    <source>
        <dbReference type="SAM" id="MobiDB-lite"/>
    </source>
</evidence>
<feature type="compositionally biased region" description="Basic and acidic residues" evidence="1">
    <location>
        <begin position="45"/>
        <end position="56"/>
    </location>
</feature>
<feature type="compositionally biased region" description="Polar residues" evidence="1">
    <location>
        <begin position="101"/>
        <end position="120"/>
    </location>
</feature>
<organism evidence="2 3">
    <name type="scientific">Delitschia confertaspora ATCC 74209</name>
    <dbReference type="NCBI Taxonomy" id="1513339"/>
    <lineage>
        <taxon>Eukaryota</taxon>
        <taxon>Fungi</taxon>
        <taxon>Dikarya</taxon>
        <taxon>Ascomycota</taxon>
        <taxon>Pezizomycotina</taxon>
        <taxon>Dothideomycetes</taxon>
        <taxon>Pleosporomycetidae</taxon>
        <taxon>Pleosporales</taxon>
        <taxon>Delitschiaceae</taxon>
        <taxon>Delitschia</taxon>
    </lineage>
</organism>
<dbReference type="EMBL" id="ML994157">
    <property type="protein sequence ID" value="KAF2198275.1"/>
    <property type="molecule type" value="Genomic_DNA"/>
</dbReference>
<dbReference type="Proteomes" id="UP000799536">
    <property type="component" value="Unassembled WGS sequence"/>
</dbReference>
<feature type="compositionally biased region" description="Polar residues" evidence="1">
    <location>
        <begin position="325"/>
        <end position="342"/>
    </location>
</feature>
<evidence type="ECO:0000313" key="2">
    <source>
        <dbReference type="EMBL" id="KAF2198275.1"/>
    </source>
</evidence>
<dbReference type="OrthoDB" id="506431at2759"/>